<accession>A0A7W5G654</accession>
<organism evidence="1 2">
    <name type="scientific">Halomonas organivorans</name>
    <dbReference type="NCBI Taxonomy" id="257772"/>
    <lineage>
        <taxon>Bacteria</taxon>
        <taxon>Pseudomonadati</taxon>
        <taxon>Pseudomonadota</taxon>
        <taxon>Gammaproteobacteria</taxon>
        <taxon>Oceanospirillales</taxon>
        <taxon>Halomonadaceae</taxon>
        <taxon>Halomonas</taxon>
    </lineage>
</organism>
<dbReference type="EMBL" id="JACHXM010000018">
    <property type="protein sequence ID" value="MBB3142188.1"/>
    <property type="molecule type" value="Genomic_DNA"/>
</dbReference>
<dbReference type="AlphaFoldDB" id="A0A7W5G654"/>
<evidence type="ECO:0000313" key="2">
    <source>
        <dbReference type="Proteomes" id="UP000525987"/>
    </source>
</evidence>
<reference evidence="1 2" key="1">
    <citation type="submission" date="2020-08" db="EMBL/GenBank/DDBJ databases">
        <title>Genomic Encyclopedia of Type Strains, Phase III (KMG-III): the genomes of soil and plant-associated and newly described type strains.</title>
        <authorList>
            <person name="Whitman W."/>
        </authorList>
    </citation>
    <scope>NUCLEOTIDE SEQUENCE [LARGE SCALE GENOMIC DNA]</scope>
    <source>
        <strain evidence="1 2">CECT 5995</strain>
    </source>
</reference>
<dbReference type="RefSeq" id="WP_183388545.1">
    <property type="nucleotide sequence ID" value="NZ_JACHXM010000018.1"/>
</dbReference>
<keyword evidence="2" id="KW-1185">Reference proteome</keyword>
<sequence>MRLIAVSACTLLVGCGGLERQQYPAAADEALLVGTVKHVQPFEGDTSESGWSRLGWGTLAGGVIVGAAAGLAEPGEHSFDAYSYVVKPSGGRPQIINAFDSLEVGDCVAVYQSVREGMRSLSRLPPGRCDT</sequence>
<dbReference type="PROSITE" id="PS51257">
    <property type="entry name" value="PROKAR_LIPOPROTEIN"/>
    <property type="match status" value="1"/>
</dbReference>
<protein>
    <submittedName>
        <fullName evidence="1">Uncharacterized protein</fullName>
    </submittedName>
</protein>
<proteinExistence type="predicted"/>
<dbReference type="Proteomes" id="UP000525987">
    <property type="component" value="Unassembled WGS sequence"/>
</dbReference>
<comment type="caution">
    <text evidence="1">The sequence shown here is derived from an EMBL/GenBank/DDBJ whole genome shotgun (WGS) entry which is preliminary data.</text>
</comment>
<name>A0A7W5G654_9GAMM</name>
<gene>
    <name evidence="1" type="ORF">FHR96_003075</name>
</gene>
<evidence type="ECO:0000313" key="1">
    <source>
        <dbReference type="EMBL" id="MBB3142188.1"/>
    </source>
</evidence>